<dbReference type="AlphaFoldDB" id="A0A927D4X3"/>
<reference evidence="1" key="1">
    <citation type="submission" date="2020-08" db="EMBL/GenBank/DDBJ databases">
        <title>Sulfitobacter aestuariivivens sp. nov., isolated from a tidal flat.</title>
        <authorList>
            <person name="Park S."/>
            <person name="Yoon J.-H."/>
        </authorList>
    </citation>
    <scope>NUCLEOTIDE SEQUENCE</scope>
    <source>
        <strain evidence="1">TSTF-M16</strain>
    </source>
</reference>
<evidence type="ECO:0000313" key="1">
    <source>
        <dbReference type="EMBL" id="MBD3665208.1"/>
    </source>
</evidence>
<sequence>MIVYSFLNAGAPQGVTLPPSDQVSLLFHDGILQHSSQSASALIPQDHEVHYWADLRATLLPRFPEFPDLPDACETGTLEVRAVDDIGPRQAQIEWQRNLCWVTLTDEAPKTAPSERAELDALRFAAETSPHPTWIEDASNQLIWCNQAYRGIADRLSHPPSFSAADAGKTQRFVLSGTSQDWYRVDSINADARSIHHAQCINALVAAEEAQRNFVQTLTKTFAHLSTGLAIFDRNGQLALFNPALVDLTGLRVEFLSAKPTMLSFFDQLRENRHMPEPKNYRTWRDEISEVIAAATDGRYHETWSLESGQTFSVSGRPHPDGATAFLIEDISAEVTVTRNFRAELEQAHSLIDGMEDAMAVFSSSGVLSLSNSAYRRLWQVDPDATFVDMTISDCIKYWRSNDPGREWQRIEAFVLDHTNAPPFAFTFSSSGKYPCQCNVASLTSGSTLVRFSVPASNTPQTGKEGARSDR</sequence>
<dbReference type="EMBL" id="JACTAG010000002">
    <property type="protein sequence ID" value="MBD3665208.1"/>
    <property type="molecule type" value="Genomic_DNA"/>
</dbReference>
<evidence type="ECO:0000313" key="2">
    <source>
        <dbReference type="Proteomes" id="UP000635142"/>
    </source>
</evidence>
<dbReference type="Pfam" id="PF12860">
    <property type="entry name" value="PAS_7"/>
    <property type="match status" value="1"/>
</dbReference>
<proteinExistence type="predicted"/>
<dbReference type="InterPro" id="IPR035965">
    <property type="entry name" value="PAS-like_dom_sf"/>
</dbReference>
<dbReference type="Gene3D" id="3.30.450.20">
    <property type="entry name" value="PAS domain"/>
    <property type="match status" value="1"/>
</dbReference>
<organism evidence="1 2">
    <name type="scientific">Sulfitobacter aestuariivivens</name>
    <dbReference type="NCBI Taxonomy" id="2766981"/>
    <lineage>
        <taxon>Bacteria</taxon>
        <taxon>Pseudomonadati</taxon>
        <taxon>Pseudomonadota</taxon>
        <taxon>Alphaproteobacteria</taxon>
        <taxon>Rhodobacterales</taxon>
        <taxon>Roseobacteraceae</taxon>
        <taxon>Sulfitobacter</taxon>
    </lineage>
</organism>
<name>A0A927D4X3_9RHOB</name>
<comment type="caution">
    <text evidence="1">The sequence shown here is derived from an EMBL/GenBank/DDBJ whole genome shotgun (WGS) entry which is preliminary data.</text>
</comment>
<gene>
    <name evidence="1" type="ORF">H9Q16_14835</name>
</gene>
<dbReference type="SUPFAM" id="SSF55785">
    <property type="entry name" value="PYP-like sensor domain (PAS domain)"/>
    <property type="match status" value="1"/>
</dbReference>
<accession>A0A927D4X3</accession>
<keyword evidence="2" id="KW-1185">Reference proteome</keyword>
<protein>
    <submittedName>
        <fullName evidence="1">PAS-domain containing protein</fullName>
    </submittedName>
</protein>
<dbReference type="Proteomes" id="UP000635142">
    <property type="component" value="Unassembled WGS sequence"/>
</dbReference>